<dbReference type="Gene3D" id="2.40.10.340">
    <property type="entry name" value="Rod shape-determining protein MreC, domain 1"/>
    <property type="match status" value="1"/>
</dbReference>
<dbReference type="PANTHER" id="PTHR34138:SF1">
    <property type="entry name" value="CELL SHAPE-DETERMINING PROTEIN MREC"/>
    <property type="match status" value="1"/>
</dbReference>
<dbReference type="AlphaFoldDB" id="E3CUX6"/>
<keyword evidence="5" id="KW-0472">Membrane</keyword>
<feature type="domain" description="Rod shape-determining protein MreC beta-barrel core" evidence="6">
    <location>
        <begin position="107"/>
        <end position="247"/>
    </location>
</feature>
<dbReference type="PaxDb" id="584708-Apau_1684"/>
<comment type="similarity">
    <text evidence="1">Belongs to the MreC family.</text>
</comment>
<dbReference type="InterPro" id="IPR007221">
    <property type="entry name" value="MreC"/>
</dbReference>
<evidence type="ECO:0000256" key="1">
    <source>
        <dbReference type="ARBA" id="ARBA00009369"/>
    </source>
</evidence>
<accession>E3CUX6</accession>
<organism evidence="7 8">
    <name type="scientific">Aminomonas paucivorans DSM 12260</name>
    <dbReference type="NCBI Taxonomy" id="584708"/>
    <lineage>
        <taxon>Bacteria</taxon>
        <taxon>Thermotogati</taxon>
        <taxon>Synergistota</taxon>
        <taxon>Synergistia</taxon>
        <taxon>Synergistales</taxon>
        <taxon>Synergistaceae</taxon>
        <taxon>Aminomonas</taxon>
    </lineage>
</organism>
<dbReference type="PANTHER" id="PTHR34138">
    <property type="entry name" value="CELL SHAPE-DETERMINING PROTEIN MREC"/>
    <property type="match status" value="1"/>
</dbReference>
<dbReference type="HOGENOM" id="CLU_042663_4_0_0"/>
<protein>
    <recommendedName>
        <fullName evidence="2">Cell shape-determining protein MreC</fullName>
    </recommendedName>
    <alternativeName>
        <fullName evidence="4">Cell shape protein MreC</fullName>
    </alternativeName>
</protein>
<dbReference type="InterPro" id="IPR055342">
    <property type="entry name" value="MreC_beta-barrel_core"/>
</dbReference>
<dbReference type="eggNOG" id="COG1792">
    <property type="taxonomic scope" value="Bacteria"/>
</dbReference>
<dbReference type="InterPro" id="IPR042177">
    <property type="entry name" value="Cell/Rod_1"/>
</dbReference>
<dbReference type="Proteomes" id="UP000005096">
    <property type="component" value="Chromosome"/>
</dbReference>
<dbReference type="STRING" id="584708.Apau_1684"/>
<evidence type="ECO:0000256" key="3">
    <source>
        <dbReference type="ARBA" id="ARBA00022960"/>
    </source>
</evidence>
<dbReference type="RefSeq" id="WP_006301322.1">
    <property type="nucleotide sequence ID" value="NZ_CM001022.1"/>
</dbReference>
<dbReference type="EMBL" id="CM001022">
    <property type="protein sequence ID" value="EFQ24102.1"/>
    <property type="molecule type" value="Genomic_DNA"/>
</dbReference>
<keyword evidence="8" id="KW-1185">Reference proteome</keyword>
<evidence type="ECO:0000256" key="2">
    <source>
        <dbReference type="ARBA" id="ARBA00013855"/>
    </source>
</evidence>
<dbReference type="Pfam" id="PF04085">
    <property type="entry name" value="MreC"/>
    <property type="match status" value="1"/>
</dbReference>
<dbReference type="GO" id="GO:0008360">
    <property type="term" value="P:regulation of cell shape"/>
    <property type="evidence" value="ECO:0007669"/>
    <property type="project" value="UniProtKB-KW"/>
</dbReference>
<dbReference type="Gene3D" id="2.40.10.350">
    <property type="entry name" value="Rod shape-determining protein MreC, domain 2"/>
    <property type="match status" value="1"/>
</dbReference>
<evidence type="ECO:0000313" key="7">
    <source>
        <dbReference type="EMBL" id="EFQ24102.1"/>
    </source>
</evidence>
<dbReference type="OrthoDB" id="3935at2"/>
<dbReference type="InterPro" id="IPR042175">
    <property type="entry name" value="Cell/Rod_MreC_2"/>
</dbReference>
<evidence type="ECO:0000259" key="6">
    <source>
        <dbReference type="Pfam" id="PF04085"/>
    </source>
</evidence>
<sequence length="257" mass="28497">MRRLESLWFHGALAAVAGLILAWSSFHAPWSRPAVDLVGQSLSWPERPMLELRMVAQGFTSWVAERKTLKERLLDLETENLALRRRLEVLAEPVPPRTGSLVGAKVTLRYPEAWWSEVRVDRGSRDGVVLGAPAVSEGYLIGTVDRVGKDYAWVRLLTSSESLLAMVVEDTRDLGVLAGDDRGNVWLQYIPAEKRLERDMRLSTALVGEAVPPGIPVGRIWSPGRASGGFQLYRVVLGAHLTQLYTLEILIPPGETP</sequence>
<proteinExistence type="inferred from homology"/>
<evidence type="ECO:0000256" key="5">
    <source>
        <dbReference type="SAM" id="Phobius"/>
    </source>
</evidence>
<evidence type="ECO:0000313" key="8">
    <source>
        <dbReference type="Proteomes" id="UP000005096"/>
    </source>
</evidence>
<reference evidence="7 8" key="1">
    <citation type="journal article" date="2010" name="Stand. Genomic Sci.">
        <title>Non-contiguous finished genome sequence of Aminomonas paucivorans type strain (GLU-3).</title>
        <authorList>
            <person name="Pitluck S."/>
            <person name="Yasawong M."/>
            <person name="Held B."/>
            <person name="Lapidus A."/>
            <person name="Nolan M."/>
            <person name="Copeland A."/>
            <person name="Lucas S."/>
            <person name="Del Rio T.G."/>
            <person name="Tice H."/>
            <person name="Cheng J.F."/>
            <person name="Chertkov O."/>
            <person name="Goodwin L."/>
            <person name="Tapia R."/>
            <person name="Han C."/>
            <person name="Liolios K."/>
            <person name="Ivanova N."/>
            <person name="Mavromatis K."/>
            <person name="Ovchinnikova G."/>
            <person name="Pati A."/>
            <person name="Chen A."/>
            <person name="Palaniappan K."/>
            <person name="Land M."/>
            <person name="Hauser L."/>
            <person name="Chang Y.J."/>
            <person name="Jeffries C.D."/>
            <person name="Pukall R."/>
            <person name="Spring S."/>
            <person name="Rohde M."/>
            <person name="Sikorski J."/>
            <person name="Goker M."/>
            <person name="Woyke T."/>
            <person name="Bristow J."/>
            <person name="Eisen J.A."/>
            <person name="Markowitz V."/>
            <person name="Hugenholtz P."/>
            <person name="Kyrpides N.C."/>
            <person name="Klenk H.P."/>
        </authorList>
    </citation>
    <scope>NUCLEOTIDE SEQUENCE [LARGE SCALE GENOMIC DNA]</scope>
    <source>
        <strain evidence="7 8">DSM 12260</strain>
    </source>
</reference>
<evidence type="ECO:0000256" key="4">
    <source>
        <dbReference type="ARBA" id="ARBA00032089"/>
    </source>
</evidence>
<keyword evidence="5" id="KW-0812">Transmembrane</keyword>
<keyword evidence="5" id="KW-1133">Transmembrane helix</keyword>
<keyword evidence="3" id="KW-0133">Cell shape</keyword>
<dbReference type="GO" id="GO:0005886">
    <property type="term" value="C:plasma membrane"/>
    <property type="evidence" value="ECO:0007669"/>
    <property type="project" value="TreeGrafter"/>
</dbReference>
<gene>
    <name evidence="7" type="ORF">Apau_1684</name>
</gene>
<name>E3CUX6_9BACT</name>
<feature type="transmembrane region" description="Helical" evidence="5">
    <location>
        <begin position="7"/>
        <end position="26"/>
    </location>
</feature>